<protein>
    <submittedName>
        <fullName evidence="2">Uncharacterized protein</fullName>
    </submittedName>
</protein>
<feature type="region of interest" description="Disordered" evidence="1">
    <location>
        <begin position="1"/>
        <end position="20"/>
    </location>
</feature>
<proteinExistence type="predicted"/>
<evidence type="ECO:0000313" key="3">
    <source>
        <dbReference type="Proteomes" id="UP000886998"/>
    </source>
</evidence>
<keyword evidence="3" id="KW-1185">Reference proteome</keyword>
<dbReference type="EMBL" id="BMAV01019774">
    <property type="protein sequence ID" value="GFY73007.1"/>
    <property type="molecule type" value="Genomic_DNA"/>
</dbReference>
<sequence>MKVSDSDNTEGGMEDLLRGSATTSKKSTVFMLKIPGLQGIWGGSLREEKWHVCWVFPFLNRSLSGWDCPQMSATLT</sequence>
<name>A0A8X6YM90_9ARAC</name>
<evidence type="ECO:0000313" key="2">
    <source>
        <dbReference type="EMBL" id="GFY73007.1"/>
    </source>
</evidence>
<gene>
    <name evidence="2" type="ORF">TNIN_415541</name>
</gene>
<dbReference type="AlphaFoldDB" id="A0A8X6YM90"/>
<dbReference type="Proteomes" id="UP000886998">
    <property type="component" value="Unassembled WGS sequence"/>
</dbReference>
<accession>A0A8X6YM90</accession>
<comment type="caution">
    <text evidence="2">The sequence shown here is derived from an EMBL/GenBank/DDBJ whole genome shotgun (WGS) entry which is preliminary data.</text>
</comment>
<reference evidence="2" key="1">
    <citation type="submission" date="2020-08" db="EMBL/GenBank/DDBJ databases">
        <title>Multicomponent nature underlies the extraordinary mechanical properties of spider dragline silk.</title>
        <authorList>
            <person name="Kono N."/>
            <person name="Nakamura H."/>
            <person name="Mori M."/>
            <person name="Yoshida Y."/>
            <person name="Ohtoshi R."/>
            <person name="Malay A.D."/>
            <person name="Moran D.A.P."/>
            <person name="Tomita M."/>
            <person name="Numata K."/>
            <person name="Arakawa K."/>
        </authorList>
    </citation>
    <scope>NUCLEOTIDE SEQUENCE</scope>
</reference>
<evidence type="ECO:0000256" key="1">
    <source>
        <dbReference type="SAM" id="MobiDB-lite"/>
    </source>
</evidence>
<organism evidence="2 3">
    <name type="scientific">Trichonephila inaurata madagascariensis</name>
    <dbReference type="NCBI Taxonomy" id="2747483"/>
    <lineage>
        <taxon>Eukaryota</taxon>
        <taxon>Metazoa</taxon>
        <taxon>Ecdysozoa</taxon>
        <taxon>Arthropoda</taxon>
        <taxon>Chelicerata</taxon>
        <taxon>Arachnida</taxon>
        <taxon>Araneae</taxon>
        <taxon>Araneomorphae</taxon>
        <taxon>Entelegynae</taxon>
        <taxon>Araneoidea</taxon>
        <taxon>Nephilidae</taxon>
        <taxon>Trichonephila</taxon>
        <taxon>Trichonephila inaurata</taxon>
    </lineage>
</organism>